<evidence type="ECO:0000313" key="5">
    <source>
        <dbReference type="EMBL" id="GBN90644.1"/>
    </source>
</evidence>
<accession>A0A4Y2SQR4</accession>
<evidence type="ECO:0000256" key="1">
    <source>
        <dbReference type="ARBA" id="ARBA00022670"/>
    </source>
</evidence>
<evidence type="ECO:0000256" key="3">
    <source>
        <dbReference type="ARBA" id="ARBA00022801"/>
    </source>
</evidence>
<keyword evidence="6" id="KW-1185">Reference proteome</keyword>
<keyword evidence="3 5" id="KW-0378">Hydrolase</keyword>
<comment type="caution">
    <text evidence="5">The sequence shown here is derived from an EMBL/GenBank/DDBJ whole genome shotgun (WGS) entry which is preliminary data.</text>
</comment>
<keyword evidence="2" id="KW-0833">Ubl conjugation pathway</keyword>
<evidence type="ECO:0000313" key="6">
    <source>
        <dbReference type="Proteomes" id="UP000499080"/>
    </source>
</evidence>
<organism evidence="5 6">
    <name type="scientific">Araneus ventricosus</name>
    <name type="common">Orbweaver spider</name>
    <name type="synonym">Epeira ventricosa</name>
    <dbReference type="NCBI Taxonomy" id="182803"/>
    <lineage>
        <taxon>Eukaryota</taxon>
        <taxon>Metazoa</taxon>
        <taxon>Ecdysozoa</taxon>
        <taxon>Arthropoda</taxon>
        <taxon>Chelicerata</taxon>
        <taxon>Arachnida</taxon>
        <taxon>Araneae</taxon>
        <taxon>Araneomorphae</taxon>
        <taxon>Entelegynae</taxon>
        <taxon>Araneoidea</taxon>
        <taxon>Araneidae</taxon>
        <taxon>Araneus</taxon>
    </lineage>
</organism>
<keyword evidence="1" id="KW-0645">Protease</keyword>
<dbReference type="OrthoDB" id="289038at2759"/>
<gene>
    <name evidence="5" type="primary">Usp9x_0</name>
    <name evidence="5" type="ORF">AVEN_98160_1</name>
</gene>
<dbReference type="GO" id="GO:0006508">
    <property type="term" value="P:proteolysis"/>
    <property type="evidence" value="ECO:0007669"/>
    <property type="project" value="UniProtKB-KW"/>
</dbReference>
<feature type="domain" description="UBP34/UBP24/USP9X/USP9Y-like ARM repeat region" evidence="4">
    <location>
        <begin position="88"/>
        <end position="145"/>
    </location>
</feature>
<dbReference type="GO" id="GO:0008233">
    <property type="term" value="F:peptidase activity"/>
    <property type="evidence" value="ECO:0007669"/>
    <property type="project" value="UniProtKB-KW"/>
</dbReference>
<proteinExistence type="predicted"/>
<evidence type="ECO:0000256" key="2">
    <source>
        <dbReference type="ARBA" id="ARBA00022786"/>
    </source>
</evidence>
<dbReference type="Proteomes" id="UP000499080">
    <property type="component" value="Unassembled WGS sequence"/>
</dbReference>
<sequence length="180" mass="20688">MIFSFPNIPLDHCGETPFEMCYDFLTVRTVQKYFMPLAEIVPAFLDNLTDDELNKEAENDKKIDALCGIVEKLKCLATKVPNQEITVKNLEIFHLNMILRLLQIPSFNGKMKALNEVNKLIGSVLNFKQNAEDEDRLTAIIVDTFFDRPWLDLQQNYVAIAAANYESLAEIISSVRFLYF</sequence>
<dbReference type="InterPro" id="IPR056850">
    <property type="entry name" value="ARM_UBP34_24_USP9X_Y"/>
</dbReference>
<dbReference type="Pfam" id="PF25010">
    <property type="entry name" value="ARM_UBP24_USP9X-Y"/>
    <property type="match status" value="1"/>
</dbReference>
<dbReference type="EMBL" id="BGPR01023455">
    <property type="protein sequence ID" value="GBN90644.1"/>
    <property type="molecule type" value="Genomic_DNA"/>
</dbReference>
<name>A0A4Y2SQR4_ARAVE</name>
<evidence type="ECO:0000259" key="4">
    <source>
        <dbReference type="Pfam" id="PF25010"/>
    </source>
</evidence>
<reference evidence="5 6" key="1">
    <citation type="journal article" date="2019" name="Sci. Rep.">
        <title>Orb-weaving spider Araneus ventricosus genome elucidates the spidroin gene catalogue.</title>
        <authorList>
            <person name="Kono N."/>
            <person name="Nakamura H."/>
            <person name="Ohtoshi R."/>
            <person name="Moran D.A.P."/>
            <person name="Shinohara A."/>
            <person name="Yoshida Y."/>
            <person name="Fujiwara M."/>
            <person name="Mori M."/>
            <person name="Tomita M."/>
            <person name="Arakawa K."/>
        </authorList>
    </citation>
    <scope>NUCLEOTIDE SEQUENCE [LARGE SCALE GENOMIC DNA]</scope>
</reference>
<protein>
    <submittedName>
        <fullName evidence="5">Putative ubiquitin carboxyl-terminal hydrolase FAF-X</fullName>
    </submittedName>
</protein>
<dbReference type="AlphaFoldDB" id="A0A4Y2SQR4"/>